<evidence type="ECO:0000313" key="3">
    <source>
        <dbReference type="EMBL" id="MBK0394110.1"/>
    </source>
</evidence>
<dbReference type="InterPro" id="IPR008670">
    <property type="entry name" value="CoA_reduct_LuxC"/>
</dbReference>
<dbReference type="InterPro" id="IPR016161">
    <property type="entry name" value="Ald_DH/histidinol_DH"/>
</dbReference>
<dbReference type="EC" id="1.2.1.50" evidence="2"/>
<protein>
    <recommendedName>
        <fullName evidence="2">Acyl-CoA reductase</fullName>
        <ecNumber evidence="2">1.2.1.50</ecNumber>
    </recommendedName>
</protein>
<name>A0A934Q302_9BURK</name>
<keyword evidence="2" id="KW-0560">Oxidoreductase</keyword>
<dbReference type="RefSeq" id="WP_200789108.1">
    <property type="nucleotide sequence ID" value="NZ_JAEDAO010000001.1"/>
</dbReference>
<sequence length="486" mass="52202">MSDVLRFRAGHVPGLDAAQLRWQVLPFSAHGQRLEVEVPALDEVQLAAVAAHVERAAREQLQSLRVDEIVGVVAKAAARLLDPQDPLRGQADELLPIVTGLDPEMVRLALTGYLHAFRAPQLQRFVAEDFANPKMLDGFQPATKGGAVRAVGPSLLVHSWAGNVPGLSMWSFVAGLLVKAGNVGKLASAEPVFATLFAQALVDVRPAWRDAFAVLWWKGGDPVAQVLYREAEVVLGYGGNASLRELREQVPVTTRFLAYGHKVGVALVGREALDRQRGPAAARLAAHDVARYEQQGCYSPHVVYVEAGGAVSPREFAQHLAAELAAQARRHPRRALDLGEAAALASWRQSIEWQGRAELLAHDEVHWAVAFVDGAQPLAPAPGQRCVVVSAVKSLEDVPGLLAPHASVLQTAALATDTDRLYALADALGAAGVTRVCALGSMTQPEAGWHHDGRFTLADLVRMVEIEQGAERAAERVGPHWQEGTP</sequence>
<dbReference type="PIRSF" id="PIRSF009414">
    <property type="entry name" value="LuxC"/>
    <property type="match status" value="1"/>
</dbReference>
<comment type="catalytic activity">
    <reaction evidence="2">
        <text>a long-chain fatty aldehyde + NADP(+) + CoA = a long-chain fatty acyl-CoA + NADPH + H(+)</text>
        <dbReference type="Rhea" id="RHEA:15437"/>
        <dbReference type="ChEBI" id="CHEBI:15378"/>
        <dbReference type="ChEBI" id="CHEBI:17176"/>
        <dbReference type="ChEBI" id="CHEBI:57287"/>
        <dbReference type="ChEBI" id="CHEBI:57783"/>
        <dbReference type="ChEBI" id="CHEBI:58349"/>
        <dbReference type="ChEBI" id="CHEBI:83139"/>
        <dbReference type="EC" id="1.2.1.50"/>
    </reaction>
</comment>
<keyword evidence="1 2" id="KW-0521">NADP</keyword>
<keyword evidence="4" id="KW-1185">Reference proteome</keyword>
<dbReference type="SUPFAM" id="SSF53720">
    <property type="entry name" value="ALDH-like"/>
    <property type="match status" value="1"/>
</dbReference>
<comment type="caution">
    <text evidence="3">The sequence shown here is derived from an EMBL/GenBank/DDBJ whole genome shotgun (WGS) entry which is preliminary data.</text>
</comment>
<dbReference type="AlphaFoldDB" id="A0A934Q302"/>
<dbReference type="Proteomes" id="UP000617041">
    <property type="component" value="Unassembled WGS sequence"/>
</dbReference>
<proteinExistence type="inferred from homology"/>
<accession>A0A934Q302</accession>
<dbReference type="Pfam" id="PF05893">
    <property type="entry name" value="LuxC"/>
    <property type="match status" value="1"/>
</dbReference>
<dbReference type="CDD" id="cd07080">
    <property type="entry name" value="ALDH_Acyl-CoA-Red_LuxC"/>
    <property type="match status" value="1"/>
</dbReference>
<evidence type="ECO:0000256" key="1">
    <source>
        <dbReference type="ARBA" id="ARBA00022857"/>
    </source>
</evidence>
<organism evidence="3 4">
    <name type="scientific">Ramlibacter algicola</name>
    <dbReference type="NCBI Taxonomy" id="2795217"/>
    <lineage>
        <taxon>Bacteria</taxon>
        <taxon>Pseudomonadati</taxon>
        <taxon>Pseudomonadota</taxon>
        <taxon>Betaproteobacteria</taxon>
        <taxon>Burkholderiales</taxon>
        <taxon>Comamonadaceae</taxon>
        <taxon>Ramlibacter</taxon>
    </lineage>
</organism>
<dbReference type="GO" id="GO:0008218">
    <property type="term" value="P:bioluminescence"/>
    <property type="evidence" value="ECO:0007669"/>
    <property type="project" value="InterPro"/>
</dbReference>
<reference evidence="3" key="1">
    <citation type="submission" date="2020-12" db="EMBL/GenBank/DDBJ databases">
        <title>Ramlibacter sp. nov., isolated from a freshwater alga, Cryptomonas.</title>
        <authorList>
            <person name="Kim H.M."/>
            <person name="Jeon C.O."/>
        </authorList>
    </citation>
    <scope>NUCLEOTIDE SEQUENCE</scope>
    <source>
        <strain evidence="3">CrO1</strain>
    </source>
</reference>
<comment type="similarity">
    <text evidence="2">Belongs to the LuxC family.</text>
</comment>
<dbReference type="GO" id="GO:0003995">
    <property type="term" value="F:acyl-CoA dehydrogenase activity"/>
    <property type="evidence" value="ECO:0007669"/>
    <property type="project" value="InterPro"/>
</dbReference>
<evidence type="ECO:0000313" key="4">
    <source>
        <dbReference type="Proteomes" id="UP000617041"/>
    </source>
</evidence>
<gene>
    <name evidence="3" type="ORF">I8E28_16025</name>
</gene>
<dbReference type="EMBL" id="JAEDAO010000001">
    <property type="protein sequence ID" value="MBK0394110.1"/>
    <property type="molecule type" value="Genomic_DNA"/>
</dbReference>
<evidence type="ECO:0000256" key="2">
    <source>
        <dbReference type="PIRNR" id="PIRNR009414"/>
    </source>
</evidence>
<dbReference type="GO" id="GO:0050062">
    <property type="term" value="F:long-chain-fatty-acyl-CoA reductase activity"/>
    <property type="evidence" value="ECO:0007669"/>
    <property type="project" value="UniProtKB-EC"/>
</dbReference>